<dbReference type="OrthoDB" id="9800226at2"/>
<proteinExistence type="inferred from homology"/>
<keyword evidence="11" id="KW-1185">Reference proteome</keyword>
<gene>
    <name evidence="10" type="ORF">IDSA_11705</name>
</gene>
<accession>A0A094JC00</accession>
<dbReference type="GO" id="GO:0005886">
    <property type="term" value="C:plasma membrane"/>
    <property type="evidence" value="ECO:0007669"/>
    <property type="project" value="UniProtKB-SubCell"/>
</dbReference>
<keyword evidence="7 8" id="KW-0472">Membrane</keyword>
<evidence type="ECO:0000256" key="4">
    <source>
        <dbReference type="ARBA" id="ARBA00022475"/>
    </source>
</evidence>
<organism evidence="10 11">
    <name type="scientific">Pseudidiomarina salinarum</name>
    <dbReference type="NCBI Taxonomy" id="435908"/>
    <lineage>
        <taxon>Bacteria</taxon>
        <taxon>Pseudomonadati</taxon>
        <taxon>Pseudomonadota</taxon>
        <taxon>Gammaproteobacteria</taxon>
        <taxon>Alteromonadales</taxon>
        <taxon>Idiomarinaceae</taxon>
        <taxon>Pseudidiomarina</taxon>
    </lineage>
</organism>
<evidence type="ECO:0000256" key="9">
    <source>
        <dbReference type="SAM" id="Phobius"/>
    </source>
</evidence>
<dbReference type="GO" id="GO:0015385">
    <property type="term" value="F:sodium:proton antiporter activity"/>
    <property type="evidence" value="ECO:0007669"/>
    <property type="project" value="TreeGrafter"/>
</dbReference>
<evidence type="ECO:0000256" key="1">
    <source>
        <dbReference type="ARBA" id="ARBA00004651"/>
    </source>
</evidence>
<evidence type="ECO:0000313" key="10">
    <source>
        <dbReference type="EMBL" id="KFZ30111.1"/>
    </source>
</evidence>
<feature type="transmembrane region" description="Helical" evidence="9">
    <location>
        <begin position="34"/>
        <end position="54"/>
    </location>
</feature>
<feature type="transmembrane region" description="Helical" evidence="9">
    <location>
        <begin position="6"/>
        <end position="22"/>
    </location>
</feature>
<comment type="similarity">
    <text evidence="2 8">Belongs to the CPA3 antiporters (TC 2.A.63) subunit F family.</text>
</comment>
<evidence type="ECO:0000256" key="5">
    <source>
        <dbReference type="ARBA" id="ARBA00022692"/>
    </source>
</evidence>
<keyword evidence="8" id="KW-0050">Antiport</keyword>
<dbReference type="RefSeq" id="WP_034777058.1">
    <property type="nucleotide sequence ID" value="NZ_JPER01000009.1"/>
</dbReference>
<keyword evidence="6 9" id="KW-1133">Transmembrane helix</keyword>
<keyword evidence="8" id="KW-0406">Ion transport</keyword>
<evidence type="ECO:0000256" key="3">
    <source>
        <dbReference type="ARBA" id="ARBA00022448"/>
    </source>
</evidence>
<keyword evidence="3 8" id="KW-0813">Transport</keyword>
<sequence>MLIYALQIAFLLMALSLMLNIWRLFRGPDLPDRILALDTIYINSLALLILFGIWHHTMFYFEAAVLIAMLGFIGTVAAAKFLLRGDIIE</sequence>
<comment type="subcellular location">
    <subcellularLocation>
        <location evidence="1 8">Cell membrane</location>
        <topology evidence="1 8">Multi-pass membrane protein</topology>
    </subcellularLocation>
</comment>
<dbReference type="PANTHER" id="PTHR34702">
    <property type="entry name" value="NA(+)/H(+) ANTIPORTER SUBUNIT F1"/>
    <property type="match status" value="1"/>
</dbReference>
<feature type="transmembrane region" description="Helical" evidence="9">
    <location>
        <begin position="60"/>
        <end position="83"/>
    </location>
</feature>
<dbReference type="EMBL" id="JPER01000009">
    <property type="protein sequence ID" value="KFZ30111.1"/>
    <property type="molecule type" value="Genomic_DNA"/>
</dbReference>
<dbReference type="NCBIfam" id="NF004812">
    <property type="entry name" value="PRK06161.1"/>
    <property type="match status" value="1"/>
</dbReference>
<evidence type="ECO:0000256" key="7">
    <source>
        <dbReference type="ARBA" id="ARBA00023136"/>
    </source>
</evidence>
<protein>
    <submittedName>
        <fullName evidence="10">Cation:proton antiporter</fullName>
    </submittedName>
</protein>
<dbReference type="STRING" id="435908.IDSA_11705"/>
<dbReference type="PANTHER" id="PTHR34702:SF1">
    <property type="entry name" value="NA(+)_H(+) ANTIPORTER SUBUNIT F"/>
    <property type="match status" value="1"/>
</dbReference>
<comment type="caution">
    <text evidence="10">The sequence shown here is derived from an EMBL/GenBank/DDBJ whole genome shotgun (WGS) entry which is preliminary data.</text>
</comment>
<dbReference type="Proteomes" id="UP000054363">
    <property type="component" value="Unassembled WGS sequence"/>
</dbReference>
<keyword evidence="4 8" id="KW-1003">Cell membrane</keyword>
<evidence type="ECO:0000313" key="11">
    <source>
        <dbReference type="Proteomes" id="UP000054363"/>
    </source>
</evidence>
<dbReference type="Pfam" id="PF04066">
    <property type="entry name" value="MrpF_PhaF"/>
    <property type="match status" value="1"/>
</dbReference>
<dbReference type="eggNOG" id="COG2212">
    <property type="taxonomic scope" value="Bacteria"/>
</dbReference>
<reference evidence="10 11" key="1">
    <citation type="submission" date="2014-06" db="EMBL/GenBank/DDBJ databases">
        <title>The draft genome sequence of Idiomarina salinarum ISL-52.</title>
        <authorList>
            <person name="Du J."/>
            <person name="Shao Z."/>
        </authorList>
    </citation>
    <scope>NUCLEOTIDE SEQUENCE [LARGE SCALE GENOMIC DNA]</scope>
    <source>
        <strain evidence="10 11">ISL-52</strain>
    </source>
</reference>
<evidence type="ECO:0000256" key="6">
    <source>
        <dbReference type="ARBA" id="ARBA00022989"/>
    </source>
</evidence>
<dbReference type="InterPro" id="IPR007208">
    <property type="entry name" value="MrpF/PhaF-like"/>
</dbReference>
<keyword evidence="5 9" id="KW-0812">Transmembrane</keyword>
<evidence type="ECO:0000256" key="8">
    <source>
        <dbReference type="PIRNR" id="PIRNR028784"/>
    </source>
</evidence>
<evidence type="ECO:0000256" key="2">
    <source>
        <dbReference type="ARBA" id="ARBA00009212"/>
    </source>
</evidence>
<dbReference type="AlphaFoldDB" id="A0A094JC00"/>
<dbReference type="PIRSF" id="PIRSF028784">
    <property type="entry name" value="MrpF"/>
    <property type="match status" value="1"/>
</dbReference>
<name>A0A094JC00_9GAMM</name>